<name>A0AA41WXR3_9ALTE</name>
<dbReference type="SUPFAM" id="SSF53092">
    <property type="entry name" value="Creatinase/prolidase N-terminal domain"/>
    <property type="match status" value="1"/>
</dbReference>
<dbReference type="Proteomes" id="UP001165413">
    <property type="component" value="Unassembled WGS sequence"/>
</dbReference>
<dbReference type="RefSeq" id="WP_254099794.1">
    <property type="nucleotide sequence ID" value="NZ_JANATA010000008.1"/>
</dbReference>
<comment type="caution">
    <text evidence="15">The sequence shown here is derived from an EMBL/GenBank/DDBJ whole genome shotgun (WGS) entry which is preliminary data.</text>
</comment>
<dbReference type="Pfam" id="PF05195">
    <property type="entry name" value="AMP_N"/>
    <property type="match status" value="1"/>
</dbReference>
<evidence type="ECO:0000256" key="8">
    <source>
        <dbReference type="ARBA" id="ARBA00023049"/>
    </source>
</evidence>
<evidence type="ECO:0000256" key="5">
    <source>
        <dbReference type="ARBA" id="ARBA00022670"/>
    </source>
</evidence>
<dbReference type="FunFam" id="3.90.230.10:FF:000002">
    <property type="entry name" value="Xaa-Pro aminopeptidase 3"/>
    <property type="match status" value="1"/>
</dbReference>
<comment type="catalytic activity">
    <reaction evidence="1">
        <text>Release of any N-terminal amino acid, including proline, that is linked to proline, even from a dipeptide or tripeptide.</text>
        <dbReference type="EC" id="3.4.11.9"/>
    </reaction>
</comment>
<dbReference type="AlphaFoldDB" id="A0AA41WXR3"/>
<keyword evidence="5" id="KW-0645">Protease</keyword>
<evidence type="ECO:0000313" key="16">
    <source>
        <dbReference type="Proteomes" id="UP001165413"/>
    </source>
</evidence>
<keyword evidence="16" id="KW-1185">Reference proteome</keyword>
<evidence type="ECO:0000256" key="6">
    <source>
        <dbReference type="ARBA" id="ARBA00022723"/>
    </source>
</evidence>
<keyword evidence="6 13" id="KW-0479">Metal-binding</keyword>
<evidence type="ECO:0000256" key="3">
    <source>
        <dbReference type="ARBA" id="ARBA00008766"/>
    </source>
</evidence>
<evidence type="ECO:0000256" key="9">
    <source>
        <dbReference type="ARBA" id="ARBA00023211"/>
    </source>
</evidence>
<evidence type="ECO:0000256" key="10">
    <source>
        <dbReference type="ARBA" id="ARBA00069363"/>
    </source>
</evidence>
<dbReference type="PANTHER" id="PTHR43226">
    <property type="entry name" value="XAA-PRO AMINOPEPTIDASE 3"/>
    <property type="match status" value="1"/>
</dbReference>
<dbReference type="InterPro" id="IPR052433">
    <property type="entry name" value="X-Pro_dipept-like"/>
</dbReference>
<comment type="similarity">
    <text evidence="3 13">Belongs to the peptidase M24B family.</text>
</comment>
<keyword evidence="7 15" id="KW-0378">Hydrolase</keyword>
<feature type="domain" description="Aminopeptidase P N-terminal" evidence="14">
    <location>
        <begin position="9"/>
        <end position="143"/>
    </location>
</feature>
<evidence type="ECO:0000313" key="15">
    <source>
        <dbReference type="EMBL" id="MCP3428479.1"/>
    </source>
</evidence>
<dbReference type="SMART" id="SM01011">
    <property type="entry name" value="AMP_N"/>
    <property type="match status" value="1"/>
</dbReference>
<dbReference type="CDD" id="cd01087">
    <property type="entry name" value="Prolidase"/>
    <property type="match status" value="1"/>
</dbReference>
<evidence type="ECO:0000259" key="14">
    <source>
        <dbReference type="SMART" id="SM01011"/>
    </source>
</evidence>
<dbReference type="InterPro" id="IPR029149">
    <property type="entry name" value="Creatin/AminoP/Spt16_N"/>
</dbReference>
<keyword evidence="15" id="KW-0031">Aminopeptidase</keyword>
<dbReference type="InterPro" id="IPR000994">
    <property type="entry name" value="Pept_M24"/>
</dbReference>
<keyword evidence="8" id="KW-0482">Metalloprotease</keyword>
<evidence type="ECO:0000256" key="12">
    <source>
        <dbReference type="ARBA" id="ARBA00081411"/>
    </source>
</evidence>
<protein>
    <recommendedName>
        <fullName evidence="10">Xaa-Pro aminopeptidase</fullName>
        <ecNumber evidence="4">3.4.11.9</ecNumber>
    </recommendedName>
    <alternativeName>
        <fullName evidence="11">Aminopeptidase P II</fullName>
    </alternativeName>
    <alternativeName>
        <fullName evidence="12">X-Pro aminopeptidase</fullName>
    </alternativeName>
</protein>
<dbReference type="EC" id="3.4.11.9" evidence="4"/>
<dbReference type="GO" id="GO:0070006">
    <property type="term" value="F:metalloaminopeptidase activity"/>
    <property type="evidence" value="ECO:0007669"/>
    <property type="project" value="InterPro"/>
</dbReference>
<dbReference type="EMBL" id="JANATA010000008">
    <property type="protein sequence ID" value="MCP3428479.1"/>
    <property type="molecule type" value="Genomic_DNA"/>
</dbReference>
<dbReference type="InterPro" id="IPR001131">
    <property type="entry name" value="Peptidase_M24B_aminopep-P_CS"/>
</dbReference>
<dbReference type="Gene3D" id="3.90.230.10">
    <property type="entry name" value="Creatinase/methionine aminopeptidase superfamily"/>
    <property type="match status" value="1"/>
</dbReference>
<accession>A0AA41WXR3</accession>
<reference evidence="15" key="1">
    <citation type="submission" date="2022-07" db="EMBL/GenBank/DDBJ databases">
        <title>Characterization of the Novel Bacterium Alteromonas immobilis LMIT006 and Alteromonas gregis LMIT007.</title>
        <authorList>
            <person name="Lin X."/>
        </authorList>
    </citation>
    <scope>NUCLEOTIDE SEQUENCE</scope>
    <source>
        <strain evidence="15">LMIT007</strain>
    </source>
</reference>
<evidence type="ECO:0000256" key="2">
    <source>
        <dbReference type="ARBA" id="ARBA00001936"/>
    </source>
</evidence>
<comment type="cofactor">
    <cofactor evidence="2">
        <name>Mn(2+)</name>
        <dbReference type="ChEBI" id="CHEBI:29035"/>
    </cofactor>
</comment>
<evidence type="ECO:0000256" key="7">
    <source>
        <dbReference type="ARBA" id="ARBA00022801"/>
    </source>
</evidence>
<sequence>MTSFIAPSLSNTVFAERRARLAEFMSTNSACLVLGGQLKTRSNDTEYVFRQDSDFMYLTGFLEPDAALLLLKTDAGLDSILFCLPKDPLAEIWHGRRLGTAAAPQTLGIDSACSIENLHVLLAEHLSGLSEVYYLFTQDAAQTIVQDAITQVRKTPKQSFLAPQTIKDISESLHQLRLVKTAEELEIMRLVGEISAHAHKMAMRACRPGLNEGQLEAVLHYHFAVAGARNQAYTSIVGGGDNACILHYTENNQILQDNSLVLIDAGGELAGYAADITRTFPVNGRFSKPHAQLYQIVLDAQQAALAQCRAGNTLSEIMQASLVVLVTGLCELGILTGSVQDNIEQNTYRDYFMHGIGHYLGLDVHDVGAYKDTYGDLPLAENTVITIEPGLYISPGSPCPERYHGIGIRIEDNVVIKSDSCEILTSGVPKTIAEIEALMQEPYHHQL</sequence>
<dbReference type="InterPro" id="IPR007865">
    <property type="entry name" value="Aminopep_P_N"/>
</dbReference>
<dbReference type="SUPFAM" id="SSF55920">
    <property type="entry name" value="Creatinase/aminopeptidase"/>
    <property type="match status" value="1"/>
</dbReference>
<organism evidence="15 16">
    <name type="scientific">Opacimonas viscosa</name>
    <dbReference type="NCBI Taxonomy" id="2961944"/>
    <lineage>
        <taxon>Bacteria</taxon>
        <taxon>Pseudomonadati</taxon>
        <taxon>Pseudomonadota</taxon>
        <taxon>Gammaproteobacteria</taxon>
        <taxon>Alteromonadales</taxon>
        <taxon>Alteromonadaceae</taxon>
        <taxon>Opacimonas</taxon>
    </lineage>
</organism>
<dbReference type="PANTHER" id="PTHR43226:SF4">
    <property type="entry name" value="XAA-PRO AMINOPEPTIDASE 3"/>
    <property type="match status" value="1"/>
</dbReference>
<dbReference type="Pfam" id="PF00557">
    <property type="entry name" value="Peptidase_M24"/>
    <property type="match status" value="1"/>
</dbReference>
<keyword evidence="9" id="KW-0464">Manganese</keyword>
<dbReference type="GO" id="GO:0030145">
    <property type="term" value="F:manganese ion binding"/>
    <property type="evidence" value="ECO:0007669"/>
    <property type="project" value="InterPro"/>
</dbReference>
<dbReference type="Gene3D" id="3.40.350.10">
    <property type="entry name" value="Creatinase/prolidase N-terminal domain"/>
    <property type="match status" value="1"/>
</dbReference>
<evidence type="ECO:0000256" key="11">
    <source>
        <dbReference type="ARBA" id="ARBA00075356"/>
    </source>
</evidence>
<dbReference type="InterPro" id="IPR036005">
    <property type="entry name" value="Creatinase/aminopeptidase-like"/>
</dbReference>
<dbReference type="GO" id="GO:0006508">
    <property type="term" value="P:proteolysis"/>
    <property type="evidence" value="ECO:0007669"/>
    <property type="project" value="UniProtKB-KW"/>
</dbReference>
<gene>
    <name evidence="15" type="primary">pepP</name>
    <name evidence="15" type="ORF">NLF92_05920</name>
</gene>
<proteinExistence type="inferred from homology"/>
<evidence type="ECO:0000256" key="1">
    <source>
        <dbReference type="ARBA" id="ARBA00001424"/>
    </source>
</evidence>
<evidence type="ECO:0000256" key="13">
    <source>
        <dbReference type="RuleBase" id="RU000590"/>
    </source>
</evidence>
<evidence type="ECO:0000256" key="4">
    <source>
        <dbReference type="ARBA" id="ARBA00012574"/>
    </source>
</evidence>
<dbReference type="GO" id="GO:0005829">
    <property type="term" value="C:cytosol"/>
    <property type="evidence" value="ECO:0007669"/>
    <property type="project" value="TreeGrafter"/>
</dbReference>
<dbReference type="PROSITE" id="PS00491">
    <property type="entry name" value="PROLINE_PEPTIDASE"/>
    <property type="match status" value="1"/>
</dbReference>
<dbReference type="NCBIfam" id="NF008131">
    <property type="entry name" value="PRK10879.1"/>
    <property type="match status" value="1"/>
</dbReference>